<dbReference type="FunFam" id="3.40.390.10:FF:000018">
    <property type="entry name" value="Metalloendoproteinase 1"/>
    <property type="match status" value="1"/>
</dbReference>
<evidence type="ECO:0000256" key="3">
    <source>
        <dbReference type="ARBA" id="ARBA00022622"/>
    </source>
</evidence>
<dbReference type="Gene3D" id="3.40.390.10">
    <property type="entry name" value="Collagenase (Catalytic Domain)"/>
    <property type="match status" value="1"/>
</dbReference>
<evidence type="ECO:0000256" key="10">
    <source>
        <dbReference type="ARBA" id="ARBA00023145"/>
    </source>
</evidence>
<dbReference type="GO" id="GO:0098552">
    <property type="term" value="C:side of membrane"/>
    <property type="evidence" value="ECO:0007669"/>
    <property type="project" value="UniProtKB-KW"/>
</dbReference>
<dbReference type="InterPro" id="IPR033739">
    <property type="entry name" value="M10A_MMP"/>
</dbReference>
<dbReference type="GO" id="GO:0005886">
    <property type="term" value="C:plasma membrane"/>
    <property type="evidence" value="ECO:0007669"/>
    <property type="project" value="UniProtKB-SubCell"/>
</dbReference>
<feature type="binding site" evidence="13">
    <location>
        <position position="251"/>
    </location>
    <ligand>
        <name>Zn(2+)</name>
        <dbReference type="ChEBI" id="CHEBI:29105"/>
        <label>1</label>
    </ligand>
</feature>
<feature type="binding site" evidence="13">
    <location>
        <position position="228"/>
    </location>
    <ligand>
        <name>Zn(2+)</name>
        <dbReference type="ChEBI" id="CHEBI:29105"/>
        <label>1</label>
    </ligand>
</feature>
<organism evidence="15 16">
    <name type="scientific">Microthlaspi erraticum</name>
    <dbReference type="NCBI Taxonomy" id="1685480"/>
    <lineage>
        <taxon>Eukaryota</taxon>
        <taxon>Viridiplantae</taxon>
        <taxon>Streptophyta</taxon>
        <taxon>Embryophyta</taxon>
        <taxon>Tracheophyta</taxon>
        <taxon>Spermatophyta</taxon>
        <taxon>Magnoliopsida</taxon>
        <taxon>eudicotyledons</taxon>
        <taxon>Gunneridae</taxon>
        <taxon>Pentapetalae</taxon>
        <taxon>rosids</taxon>
        <taxon>malvids</taxon>
        <taxon>Brassicales</taxon>
        <taxon>Brassicaceae</taxon>
        <taxon>Coluteocarpeae</taxon>
        <taxon>Microthlaspi</taxon>
    </lineage>
</organism>
<evidence type="ECO:0000256" key="5">
    <source>
        <dbReference type="ARBA" id="ARBA00022723"/>
    </source>
</evidence>
<dbReference type="InterPro" id="IPR002477">
    <property type="entry name" value="Peptidoglycan-bd-like"/>
</dbReference>
<evidence type="ECO:0000256" key="1">
    <source>
        <dbReference type="ARBA" id="ARBA00004471"/>
    </source>
</evidence>
<proteinExistence type="inferred from homology"/>
<dbReference type="GO" id="GO:0006508">
    <property type="term" value="P:proteolysis"/>
    <property type="evidence" value="ECO:0007669"/>
    <property type="project" value="UniProtKB-KW"/>
</dbReference>
<keyword evidence="5 13" id="KW-0479">Metal-binding</keyword>
<keyword evidence="9" id="KW-0482">Metalloprotease</keyword>
<feature type="binding site" evidence="13">
    <location>
        <position position="216"/>
    </location>
    <ligand>
        <name>Ca(2+)</name>
        <dbReference type="ChEBI" id="CHEBI:29108"/>
        <label>2</label>
    </ligand>
</feature>
<evidence type="ECO:0000313" key="15">
    <source>
        <dbReference type="EMBL" id="CAA7023744.1"/>
    </source>
</evidence>
<dbReference type="SMART" id="SM00235">
    <property type="entry name" value="ZnMc"/>
    <property type="match status" value="1"/>
</dbReference>
<evidence type="ECO:0000256" key="12">
    <source>
        <dbReference type="PIRSR" id="PIRSR621190-1"/>
    </source>
</evidence>
<dbReference type="InterPro" id="IPR006026">
    <property type="entry name" value="Peptidase_Metallo"/>
</dbReference>
<feature type="binding site" evidence="13">
    <location>
        <position position="285"/>
    </location>
    <ligand>
        <name>Zn(2+)</name>
        <dbReference type="ChEBI" id="CHEBI:29105"/>
        <label>2</label>
        <note>catalytic</note>
    </ligand>
</feature>
<reference evidence="15" key="1">
    <citation type="submission" date="2020-01" db="EMBL/GenBank/DDBJ databases">
        <authorList>
            <person name="Mishra B."/>
        </authorList>
    </citation>
    <scope>NUCLEOTIDE SEQUENCE [LARGE SCALE GENOMIC DNA]</scope>
</reference>
<dbReference type="InterPro" id="IPR024079">
    <property type="entry name" value="MetalloPept_cat_dom_sf"/>
</dbReference>
<keyword evidence="8 13" id="KW-0862">Zinc</keyword>
<dbReference type="InterPro" id="IPR021190">
    <property type="entry name" value="Pept_M10A"/>
</dbReference>
<keyword evidence="10" id="KW-0865">Zymogen</keyword>
<evidence type="ECO:0000256" key="6">
    <source>
        <dbReference type="ARBA" id="ARBA00022729"/>
    </source>
</evidence>
<feature type="binding site" evidence="13">
    <location>
        <position position="256"/>
    </location>
    <ligand>
        <name>Ca(2+)</name>
        <dbReference type="ChEBI" id="CHEBI:29108"/>
        <label>1</label>
    </ligand>
</feature>
<comment type="cofactor">
    <cofactor evidence="13">
        <name>Ca(2+)</name>
        <dbReference type="ChEBI" id="CHEBI:29108"/>
    </cofactor>
    <text evidence="13">Can bind about 5 Ca(2+) ions per subunit.</text>
</comment>
<feature type="binding site" description="in inhibited form" evidence="13">
    <location>
        <position position="137"/>
    </location>
    <ligand>
        <name>Zn(2+)</name>
        <dbReference type="ChEBI" id="CHEBI:29105"/>
        <label>2</label>
        <note>catalytic</note>
    </ligand>
</feature>
<keyword evidence="3" id="KW-0336">GPI-anchor</keyword>
<comment type="subcellular location">
    <subcellularLocation>
        <location evidence="1">Cell membrane</location>
        <topology evidence="1">Lipid-anchor</topology>
        <topology evidence="1">GPI-anchor</topology>
        <orientation evidence="1">Extracellular side</orientation>
    </subcellularLocation>
</comment>
<feature type="binding site" evidence="13">
    <location>
        <position position="291"/>
    </location>
    <ligand>
        <name>Zn(2+)</name>
        <dbReference type="ChEBI" id="CHEBI:29105"/>
        <label>2</label>
        <note>catalytic</note>
    </ligand>
</feature>
<feature type="binding site" evidence="13">
    <location>
        <position position="299"/>
    </location>
    <ligand>
        <name>Zn(2+)</name>
        <dbReference type="ChEBI" id="CHEBI:29105"/>
        <label>2</label>
        <note>catalytic</note>
    </ligand>
</feature>
<feature type="binding site" evidence="13">
    <location>
        <position position="281"/>
    </location>
    <ligand>
        <name>Zn(2+)</name>
        <dbReference type="ChEBI" id="CHEBI:29105"/>
        <label>2</label>
        <note>catalytic</note>
    </ligand>
</feature>
<dbReference type="GO" id="GO:0008270">
    <property type="term" value="F:zinc ion binding"/>
    <property type="evidence" value="ECO:0007669"/>
    <property type="project" value="InterPro"/>
</dbReference>
<dbReference type="EMBL" id="CACVBM020000821">
    <property type="protein sequence ID" value="CAA7023744.1"/>
    <property type="molecule type" value="Genomic_DNA"/>
</dbReference>
<feature type="active site" evidence="12">
    <location>
        <position position="282"/>
    </location>
</feature>
<evidence type="ECO:0000256" key="11">
    <source>
        <dbReference type="ARBA" id="ARBA00023180"/>
    </source>
</evidence>
<dbReference type="CDD" id="cd04278">
    <property type="entry name" value="ZnMc_MMP"/>
    <property type="match status" value="1"/>
</dbReference>
<dbReference type="OrthoDB" id="406838at2759"/>
<keyword evidence="4" id="KW-0645">Protease</keyword>
<keyword evidence="11" id="KW-0325">Glycoprotein</keyword>
<dbReference type="GO" id="GO:0030198">
    <property type="term" value="P:extracellular matrix organization"/>
    <property type="evidence" value="ECO:0007669"/>
    <property type="project" value="TreeGrafter"/>
</dbReference>
<keyword evidence="6" id="KW-0732">Signal</keyword>
<evidence type="ECO:0000259" key="14">
    <source>
        <dbReference type="SMART" id="SM00235"/>
    </source>
</evidence>
<dbReference type="InterPro" id="IPR001818">
    <property type="entry name" value="Pept_M10_metallopeptidase"/>
</dbReference>
<feature type="binding site" evidence="13">
    <location>
        <position position="233"/>
    </location>
    <ligand>
        <name>Ca(2+)</name>
        <dbReference type="ChEBI" id="CHEBI:29108"/>
        <label>3</label>
    </ligand>
</feature>
<feature type="binding site" evidence="13">
    <location>
        <position position="234"/>
    </location>
    <ligand>
        <name>Ca(2+)</name>
        <dbReference type="ChEBI" id="CHEBI:29108"/>
        <label>3</label>
    </ligand>
</feature>
<keyword evidence="13" id="KW-0106">Calcium</keyword>
<keyword evidence="7" id="KW-0378">Hydrolase</keyword>
<dbReference type="PANTHER" id="PTHR10201">
    <property type="entry name" value="MATRIX METALLOPROTEINASE"/>
    <property type="match status" value="1"/>
</dbReference>
<dbReference type="SUPFAM" id="SSF55486">
    <property type="entry name" value="Metalloproteases ('zincins'), catalytic domain"/>
    <property type="match status" value="1"/>
</dbReference>
<evidence type="ECO:0000313" key="16">
    <source>
        <dbReference type="Proteomes" id="UP000467841"/>
    </source>
</evidence>
<feature type="binding site" evidence="13">
    <location>
        <position position="253"/>
    </location>
    <ligand>
        <name>Ca(2+)</name>
        <dbReference type="ChEBI" id="CHEBI:29108"/>
        <label>3</label>
    </ligand>
</feature>
<comment type="caution">
    <text evidence="15">The sequence shown here is derived from an EMBL/GenBank/DDBJ whole genome shotgun (WGS) entry which is preliminary data.</text>
</comment>
<dbReference type="SUPFAM" id="SSF47090">
    <property type="entry name" value="PGBD-like"/>
    <property type="match status" value="1"/>
</dbReference>
<gene>
    <name evidence="15" type="ORF">MERR_LOCUS10979</name>
</gene>
<dbReference type="Pfam" id="PF01471">
    <property type="entry name" value="PG_binding_1"/>
    <property type="match status" value="1"/>
</dbReference>
<feature type="binding site" evidence="13">
    <location>
        <position position="256"/>
    </location>
    <ligand>
        <name>Ca(2+)</name>
        <dbReference type="ChEBI" id="CHEBI:29108"/>
        <label>3</label>
    </ligand>
</feature>
<keyword evidence="3" id="KW-0449">Lipoprotein</keyword>
<name>A0A6D2IA72_9BRAS</name>
<evidence type="ECO:0000256" key="7">
    <source>
        <dbReference type="ARBA" id="ARBA00022801"/>
    </source>
</evidence>
<comment type="similarity">
    <text evidence="2">Belongs to the peptidase M10A family. Matrix metalloproteinases (MMPs) subfamily.</text>
</comment>
<evidence type="ECO:0000256" key="8">
    <source>
        <dbReference type="ARBA" id="ARBA00022833"/>
    </source>
</evidence>
<dbReference type="AlphaFoldDB" id="A0A6D2IA72"/>
<evidence type="ECO:0000256" key="2">
    <source>
        <dbReference type="ARBA" id="ARBA00009614"/>
    </source>
</evidence>
<dbReference type="PRINTS" id="PR00138">
    <property type="entry name" value="MATRIXIN"/>
</dbReference>
<dbReference type="Pfam" id="PF00413">
    <property type="entry name" value="Peptidase_M10"/>
    <property type="match status" value="1"/>
</dbReference>
<dbReference type="GO" id="GO:0031012">
    <property type="term" value="C:extracellular matrix"/>
    <property type="evidence" value="ECO:0007669"/>
    <property type="project" value="InterPro"/>
</dbReference>
<protein>
    <recommendedName>
        <fullName evidence="14">Peptidase metallopeptidase domain-containing protein</fullName>
    </recommendedName>
</protein>
<sequence length="369" mass="40786">MSRNVLIHRNRALCVVVLIFSVLLFCFPSRLSARHLAEEATAKATQTIHVSNATWHDFSRLVDVQVGSHVSGVSELKRYLHRFGYVKDDGGDGMKNFSDVFDGRLETAISLYQQNLGLPITGRLDMSTVTLMSSPRCGVSDTHMINAGFHTTAHYTYFGGKPKWNQDKLTYAFSETHKLDYLTSDDVRTVFRRAFDQWASVIPVSFEEVDDYTTADLKIGFFAGDHGDGQPFDGVLGTLAHAFAPENGRLHLDAAETWVVDDDFGSKGSTVAVDLESVATHEIGHLLGLGHSSQESAVMYPSLRPRTKKVDLTVDDVAGVLKLYGANPKLRLDSLTESENSIKNGAVSWRFLSGNFTGYVLLVVMILFL</sequence>
<keyword evidence="16" id="KW-1185">Reference proteome</keyword>
<feature type="binding site" evidence="13">
    <location>
        <position position="226"/>
    </location>
    <ligand>
        <name>Zn(2+)</name>
        <dbReference type="ChEBI" id="CHEBI:29105"/>
        <label>1</label>
    </ligand>
</feature>
<dbReference type="PANTHER" id="PTHR10201:SF274">
    <property type="entry name" value="METALLOENDOPROTEINASE 1-MMP"/>
    <property type="match status" value="1"/>
</dbReference>
<evidence type="ECO:0000256" key="9">
    <source>
        <dbReference type="ARBA" id="ARBA00023049"/>
    </source>
</evidence>
<dbReference type="InterPro" id="IPR036365">
    <property type="entry name" value="PGBD-like_sf"/>
</dbReference>
<accession>A0A6D2IA72</accession>
<dbReference type="Proteomes" id="UP000467841">
    <property type="component" value="Unassembled WGS sequence"/>
</dbReference>
<feature type="binding site" evidence="13">
    <location>
        <position position="241"/>
    </location>
    <ligand>
        <name>Zn(2+)</name>
        <dbReference type="ChEBI" id="CHEBI:29105"/>
        <label>1</label>
    </ligand>
</feature>
<evidence type="ECO:0000256" key="4">
    <source>
        <dbReference type="ARBA" id="ARBA00022670"/>
    </source>
</evidence>
<evidence type="ECO:0000256" key="13">
    <source>
        <dbReference type="PIRSR" id="PIRSR621190-2"/>
    </source>
</evidence>
<comment type="cofactor">
    <cofactor evidence="13">
        <name>Zn(2+)</name>
        <dbReference type="ChEBI" id="CHEBI:29105"/>
    </cofactor>
    <text evidence="13">Binds 2 Zn(2+) ions per subunit.</text>
</comment>
<dbReference type="GO" id="GO:0030574">
    <property type="term" value="P:collagen catabolic process"/>
    <property type="evidence" value="ECO:0007669"/>
    <property type="project" value="TreeGrafter"/>
</dbReference>
<keyword evidence="3" id="KW-0472">Membrane</keyword>
<dbReference type="GO" id="GO:0004222">
    <property type="term" value="F:metalloendopeptidase activity"/>
    <property type="evidence" value="ECO:0007669"/>
    <property type="project" value="InterPro"/>
</dbReference>
<feature type="domain" description="Peptidase metallopeptidase" evidence="14">
    <location>
        <begin position="160"/>
        <end position="326"/>
    </location>
</feature>